<feature type="domain" description="Outer membrane cytochrome MtrC/MtrF-like" evidence="4">
    <location>
        <begin position="488"/>
        <end position="661"/>
    </location>
</feature>
<keyword evidence="6" id="KW-1185">Reference proteome</keyword>
<name>A0A1M5YUJ3_9GAMM</name>
<organism evidence="5 6">
    <name type="scientific">Ferrimonas marina</name>
    <dbReference type="NCBI Taxonomy" id="299255"/>
    <lineage>
        <taxon>Bacteria</taxon>
        <taxon>Pseudomonadati</taxon>
        <taxon>Pseudomonadota</taxon>
        <taxon>Gammaproteobacteria</taxon>
        <taxon>Alteromonadales</taxon>
        <taxon>Ferrimonadaceae</taxon>
        <taxon>Ferrimonas</taxon>
    </lineage>
</organism>
<dbReference type="GO" id="GO:0016491">
    <property type="term" value="F:oxidoreductase activity"/>
    <property type="evidence" value="ECO:0007669"/>
    <property type="project" value="TreeGrafter"/>
</dbReference>
<dbReference type="NCBIfam" id="TIGR03507">
    <property type="entry name" value="decahem_SO1788"/>
    <property type="match status" value="1"/>
</dbReference>
<dbReference type="PROSITE" id="PS51257">
    <property type="entry name" value="PROKAR_LIPOPROTEIN"/>
    <property type="match status" value="1"/>
</dbReference>
<feature type="domain" description="Decaheme cytochrome c component MtrC/MtrF" evidence="3">
    <location>
        <begin position="59"/>
        <end position="167"/>
    </location>
</feature>
<evidence type="ECO:0000313" key="6">
    <source>
        <dbReference type="Proteomes" id="UP000184268"/>
    </source>
</evidence>
<evidence type="ECO:0000259" key="4">
    <source>
        <dbReference type="Pfam" id="PF22113"/>
    </source>
</evidence>
<feature type="chain" id="PRO_5009915365" evidence="2">
    <location>
        <begin position="26"/>
        <end position="665"/>
    </location>
</feature>
<dbReference type="RefSeq" id="WP_067659931.1">
    <property type="nucleotide sequence ID" value="NZ_FQXG01000008.1"/>
</dbReference>
<dbReference type="Proteomes" id="UP000184268">
    <property type="component" value="Unassembled WGS sequence"/>
</dbReference>
<dbReference type="PANTHER" id="PTHR35038">
    <property type="entry name" value="DISSIMILATORY SULFITE REDUCTASE SIRA"/>
    <property type="match status" value="1"/>
</dbReference>
<dbReference type="PANTHER" id="PTHR35038:SF6">
    <property type="entry name" value="SURFACE LOCALIZED DECAHEME CYTOCHROME C LIPOPROTEIN"/>
    <property type="match status" value="1"/>
</dbReference>
<feature type="signal peptide" evidence="2">
    <location>
        <begin position="1"/>
        <end position="25"/>
    </location>
</feature>
<dbReference type="InterPro" id="IPR054337">
    <property type="entry name" value="Mtrc-MtrF-like_dom_II/IV"/>
</dbReference>
<evidence type="ECO:0000256" key="2">
    <source>
        <dbReference type="SAM" id="SignalP"/>
    </source>
</evidence>
<dbReference type="EMBL" id="FQXG01000008">
    <property type="protein sequence ID" value="SHI15510.1"/>
    <property type="molecule type" value="Genomic_DNA"/>
</dbReference>
<dbReference type="InterPro" id="IPR020014">
    <property type="entry name" value="Decahaem_cyt-c_OmcA/MtrC"/>
</dbReference>
<dbReference type="InterPro" id="IPR036280">
    <property type="entry name" value="Multihaem_cyt_sf"/>
</dbReference>
<dbReference type="AlphaFoldDB" id="A0A1M5YUJ3"/>
<evidence type="ECO:0000256" key="1">
    <source>
        <dbReference type="ARBA" id="ARBA00022729"/>
    </source>
</evidence>
<evidence type="ECO:0000313" key="5">
    <source>
        <dbReference type="EMBL" id="SHI15510.1"/>
    </source>
</evidence>
<dbReference type="OrthoDB" id="9146465at2"/>
<dbReference type="InterPro" id="IPR051829">
    <property type="entry name" value="Multiheme_Cytochr_ET"/>
</dbReference>
<dbReference type="STRING" id="299255.SAMN02745129_4444"/>
<accession>A0A1M5YUJ3</accession>
<protein>
    <submittedName>
        <fullName evidence="5">Decaheme c-type cytochrome, OmcA/MtrC family</fullName>
    </submittedName>
</protein>
<proteinExistence type="predicted"/>
<dbReference type="Pfam" id="PF22113">
    <property type="entry name" value="Mtrc-MtrF_II-IV_dom"/>
    <property type="match status" value="2"/>
</dbReference>
<dbReference type="InterPro" id="IPR054334">
    <property type="entry name" value="MtrC-MtrF_dom_I"/>
</dbReference>
<dbReference type="SUPFAM" id="SSF48695">
    <property type="entry name" value="Multiheme cytochromes"/>
    <property type="match status" value="1"/>
</dbReference>
<dbReference type="Pfam" id="PF22111">
    <property type="entry name" value="MtrC-MtrF_N"/>
    <property type="match status" value="1"/>
</dbReference>
<reference evidence="5 6" key="1">
    <citation type="submission" date="2016-11" db="EMBL/GenBank/DDBJ databases">
        <authorList>
            <person name="Jaros S."/>
            <person name="Januszkiewicz K."/>
            <person name="Wedrychowicz H."/>
        </authorList>
    </citation>
    <scope>NUCLEOTIDE SEQUENCE [LARGE SCALE GENOMIC DNA]</scope>
    <source>
        <strain evidence="5 6">DSM 16917</strain>
    </source>
</reference>
<keyword evidence="1 2" id="KW-0732">Signal</keyword>
<feature type="domain" description="Outer membrane cytochrome MtrC/MtrF-like" evidence="4">
    <location>
        <begin position="176"/>
        <end position="305"/>
    </location>
</feature>
<evidence type="ECO:0000259" key="3">
    <source>
        <dbReference type="Pfam" id="PF22111"/>
    </source>
</evidence>
<gene>
    <name evidence="5" type="ORF">SAMN02745129_4444</name>
</gene>
<dbReference type="Gene3D" id="3.90.10.10">
    <property type="entry name" value="Cytochrome C3"/>
    <property type="match status" value="1"/>
</dbReference>
<dbReference type="CDD" id="cd08168">
    <property type="entry name" value="Cytochrom_C3"/>
    <property type="match status" value="1"/>
</dbReference>
<sequence length="665" mass="71402">MTNQKQLWRLSAIAAVMATGLTACSDGNDGKDGEPGRPGGPAATVINDLILDVTNVETTDETMLVTFLATNERDEAVVGLDNIAVRRTQLHPVGAESVGDRAGWQNLNKAPLSLDDQGNGYYVAEFEQTMGFNANLTQKVGIAVPPGFLKDGKTAVPYTEYLEAFAADGGMAREDKNVVDPATCHACHSDTQSIYHGYDRGTNFETCIMCHDDFESQRRDLTLIVHDKHVLSGFDPAYKDCTTCHVDAEGYGEWGNWMNTPTIESCSVCHNDGIDDSTGRRFPIINNHMKAQGDNSQCAACHTAEGTGVVIGTYDAHMNGSSQLDAKRALADKVTVEVVSAVYNEAADADSLPSVDLLIDVQLDGTSIDVSTADFLGYYSRGTFYQGVPLKMNANALSDARENGTKVEPNLADGVFTENGMALTVEHERFGYLLPGEQIGVYAFVEACLDANSDTLTEACNEDSVLVSAAETVALFNQNGIQTEDTRRTVVSNETCRSCHADPEVIYHYGRETEQGCQTCHAALYAGYGAADNMTDGMLNSSDFKMMVHTLHADNRPRRTEAERNVTNYPAAVSDCAQCHEGNTFGLDLVQQTAPVAGNVNEDVLYTSPAAATCASCHSDDSAINHMKQAGGATFGADTPDLVGVETCAVCHSVEDIAGYHSVKL</sequence>
<dbReference type="Gene3D" id="1.10.720.180">
    <property type="match status" value="1"/>
</dbReference>